<evidence type="ECO:0000313" key="3">
    <source>
        <dbReference type="EMBL" id="SEW49806.1"/>
    </source>
</evidence>
<dbReference type="Proteomes" id="UP000199310">
    <property type="component" value="Unassembled WGS sequence"/>
</dbReference>
<dbReference type="InterPro" id="IPR017850">
    <property type="entry name" value="Alkaline_phosphatase_core_sf"/>
</dbReference>
<dbReference type="GO" id="GO:0009395">
    <property type="term" value="P:phospholipid catabolic process"/>
    <property type="evidence" value="ECO:0007669"/>
    <property type="project" value="TreeGrafter"/>
</dbReference>
<dbReference type="NCBIfam" id="TIGR03397">
    <property type="entry name" value="acid_phos_Burk"/>
    <property type="match status" value="1"/>
</dbReference>
<feature type="signal peptide" evidence="2">
    <location>
        <begin position="1"/>
        <end position="26"/>
    </location>
</feature>
<gene>
    <name evidence="3" type="ORF">SAMN04488122_3585</name>
</gene>
<dbReference type="GO" id="GO:0003993">
    <property type="term" value="F:acid phosphatase activity"/>
    <property type="evidence" value="ECO:0007669"/>
    <property type="project" value="InterPro"/>
</dbReference>
<dbReference type="CDD" id="cd16013">
    <property type="entry name" value="AcpA"/>
    <property type="match status" value="1"/>
</dbReference>
<dbReference type="PANTHER" id="PTHR31956">
    <property type="entry name" value="NON-SPECIFIC PHOSPHOLIPASE C4-RELATED"/>
    <property type="match status" value="1"/>
</dbReference>
<evidence type="ECO:0000256" key="2">
    <source>
        <dbReference type="SAM" id="SignalP"/>
    </source>
</evidence>
<keyword evidence="4" id="KW-1185">Reference proteome</keyword>
<dbReference type="AlphaFoldDB" id="A0A1I0S6W3"/>
<keyword evidence="1" id="KW-0378">Hydrolase</keyword>
<dbReference type="InterPro" id="IPR007312">
    <property type="entry name" value="Phosphoesterase"/>
</dbReference>
<dbReference type="RefSeq" id="WP_245752571.1">
    <property type="nucleotide sequence ID" value="NZ_FOJG01000002.1"/>
</dbReference>
<dbReference type="Gene3D" id="3.40.720.10">
    <property type="entry name" value="Alkaline Phosphatase, subunit A"/>
    <property type="match status" value="1"/>
</dbReference>
<sequence>MMKRNAKLCAVVVAGLLAGCSGSRKAGQTQTAKLPALDGIEKVNHVVVIYMENHSFDNLYGQFEGAEGQANASKESALQLDRKGEPYKYLPAIPRSSEFPTNIPNGYFNIDQYVPADKETPDVTHRYYQERNQINNGKMNLFAAYNSTAGLAMGYYKTSLLPLYPVAKEFTLCDHFFHSAFGSSFLNHQWLIAAATPYFPDAPKEIRAVVNSDGKMEKDGLVTPDGYAVNTIYSVNQPYPAGSKKENLVTNQTNPTIGDRLSEKNVSWAWYSGGWNDAIAGKPDEFFQYHHQPFIYYKSFADGTAAKKEHLKDEEDFLKAAKDGTLPAVSFIKPLGVQNEHPGYSSVIAGETHALSLINAVRNSPNWKDAVIILTYDENGGFWDHVAPPVIDKWGPGSRIPAIIISPFAKKGYVDQTPYETVSILSFIEKRWGLKPLNSRDGNANPLQGAFNFKN</sequence>
<evidence type="ECO:0000313" key="4">
    <source>
        <dbReference type="Proteomes" id="UP000199310"/>
    </source>
</evidence>
<dbReference type="EMBL" id="FOJG01000002">
    <property type="protein sequence ID" value="SEW49806.1"/>
    <property type="molecule type" value="Genomic_DNA"/>
</dbReference>
<proteinExistence type="predicted"/>
<name>A0A1I0S6W3_9BACT</name>
<keyword evidence="2" id="KW-0732">Signal</keyword>
<dbReference type="Pfam" id="PF04185">
    <property type="entry name" value="Phosphoesterase"/>
    <property type="match status" value="1"/>
</dbReference>
<organism evidence="3 4">
    <name type="scientific">Chitinophaga arvensicola</name>
    <dbReference type="NCBI Taxonomy" id="29529"/>
    <lineage>
        <taxon>Bacteria</taxon>
        <taxon>Pseudomonadati</taxon>
        <taxon>Bacteroidota</taxon>
        <taxon>Chitinophagia</taxon>
        <taxon>Chitinophagales</taxon>
        <taxon>Chitinophagaceae</taxon>
        <taxon>Chitinophaga</taxon>
    </lineage>
</organism>
<dbReference type="InterPro" id="IPR017768">
    <property type="entry name" value="AcpA"/>
</dbReference>
<dbReference type="PROSITE" id="PS51257">
    <property type="entry name" value="PROKAR_LIPOPROTEIN"/>
    <property type="match status" value="1"/>
</dbReference>
<protein>
    <submittedName>
        <fullName evidence="3">Phospholipase C</fullName>
    </submittedName>
</protein>
<accession>A0A1I0S6W3</accession>
<reference evidence="4" key="1">
    <citation type="submission" date="2016-10" db="EMBL/GenBank/DDBJ databases">
        <authorList>
            <person name="Varghese N."/>
            <person name="Submissions S."/>
        </authorList>
    </citation>
    <scope>NUCLEOTIDE SEQUENCE [LARGE SCALE GENOMIC DNA]</scope>
    <source>
        <strain evidence="4">DSM 3695</strain>
    </source>
</reference>
<dbReference type="SUPFAM" id="SSF53649">
    <property type="entry name" value="Alkaline phosphatase-like"/>
    <property type="match status" value="1"/>
</dbReference>
<evidence type="ECO:0000256" key="1">
    <source>
        <dbReference type="ARBA" id="ARBA00022801"/>
    </source>
</evidence>
<dbReference type="PANTHER" id="PTHR31956:SF1">
    <property type="entry name" value="NON-SPECIFIC PHOSPHOLIPASE C1"/>
    <property type="match status" value="1"/>
</dbReference>
<dbReference type="STRING" id="29529.SAMN04488122_3585"/>
<feature type="chain" id="PRO_5011594561" evidence="2">
    <location>
        <begin position="27"/>
        <end position="455"/>
    </location>
</feature>